<dbReference type="GO" id="GO:0008270">
    <property type="term" value="F:zinc ion binding"/>
    <property type="evidence" value="ECO:0007669"/>
    <property type="project" value="UniProtKB-KW"/>
</dbReference>
<name>A0A1V8STH2_9PEZI</name>
<evidence type="ECO:0000313" key="4">
    <source>
        <dbReference type="EMBL" id="OQO02497.1"/>
    </source>
</evidence>
<dbReference type="InParanoid" id="A0A1V8STH2"/>
<keyword evidence="1" id="KW-0863">Zinc-finger</keyword>
<feature type="compositionally biased region" description="Polar residues" evidence="2">
    <location>
        <begin position="285"/>
        <end position="299"/>
    </location>
</feature>
<comment type="caution">
    <text evidence="4">The sequence shown here is derived from an EMBL/GenBank/DDBJ whole genome shotgun (WGS) entry which is preliminary data.</text>
</comment>
<evidence type="ECO:0000313" key="5">
    <source>
        <dbReference type="Proteomes" id="UP000192596"/>
    </source>
</evidence>
<keyword evidence="1" id="KW-0479">Metal-binding</keyword>
<dbReference type="InterPro" id="IPR013087">
    <property type="entry name" value="Znf_C2H2_type"/>
</dbReference>
<dbReference type="AlphaFoldDB" id="A0A1V8STH2"/>
<protein>
    <recommendedName>
        <fullName evidence="3">C2H2-type domain-containing protein</fullName>
    </recommendedName>
</protein>
<keyword evidence="5" id="KW-1185">Reference proteome</keyword>
<feature type="compositionally biased region" description="Polar residues" evidence="2">
    <location>
        <begin position="323"/>
        <end position="332"/>
    </location>
</feature>
<feature type="region of interest" description="Disordered" evidence="2">
    <location>
        <begin position="247"/>
        <end position="332"/>
    </location>
</feature>
<keyword evidence="1" id="KW-0862">Zinc</keyword>
<dbReference type="PROSITE" id="PS00028">
    <property type="entry name" value="ZINC_FINGER_C2H2_1"/>
    <property type="match status" value="1"/>
</dbReference>
<evidence type="ECO:0000256" key="1">
    <source>
        <dbReference type="PROSITE-ProRule" id="PRU00042"/>
    </source>
</evidence>
<reference evidence="5" key="1">
    <citation type="submission" date="2017-03" db="EMBL/GenBank/DDBJ databases">
        <title>Genomes of endolithic fungi from Antarctica.</title>
        <authorList>
            <person name="Coleine C."/>
            <person name="Masonjones S."/>
            <person name="Stajich J.E."/>
        </authorList>
    </citation>
    <scope>NUCLEOTIDE SEQUENCE [LARGE SCALE GENOMIC DNA]</scope>
    <source>
        <strain evidence="5">CCFEE 5527</strain>
    </source>
</reference>
<proteinExistence type="predicted"/>
<dbReference type="PROSITE" id="PS50157">
    <property type="entry name" value="ZINC_FINGER_C2H2_2"/>
    <property type="match status" value="1"/>
</dbReference>
<gene>
    <name evidence="4" type="ORF">B0A48_12024</name>
</gene>
<sequence length="332" mass="36749">MSLPQHDLSAVQAQNIIAGQVTNSSKRRKGSSAHETPIRALLPRQILYPTTVALQHAIFPTGPDAIRGQAVINGNDDAYYPGQNTGLQLSQIAFPCPKNLCEQSFDTRAELEEHETAHDWEKTHEFPCPISERYPDLCNSEGFQKAVDADRHVAQHFPPQFHCRHGCDNLSYRTDQRVRHEKEFCKLRPQEGAMIPSSAASIAEYSPAAPPTLSQRSRGRVVEPSQAMQRSISELATVHPVYQFPVTPTPLVRRGRKSTPGRPGSTRAPRSAAHSSLARSEPPTVFSTPARQPLSTPLTSYKPIMPAPRTNQGFYSDDPNDPNYFSSPSLPK</sequence>
<evidence type="ECO:0000259" key="3">
    <source>
        <dbReference type="PROSITE" id="PS50157"/>
    </source>
</evidence>
<organism evidence="4 5">
    <name type="scientific">Cryoendolithus antarcticus</name>
    <dbReference type="NCBI Taxonomy" id="1507870"/>
    <lineage>
        <taxon>Eukaryota</taxon>
        <taxon>Fungi</taxon>
        <taxon>Dikarya</taxon>
        <taxon>Ascomycota</taxon>
        <taxon>Pezizomycotina</taxon>
        <taxon>Dothideomycetes</taxon>
        <taxon>Dothideomycetidae</taxon>
        <taxon>Cladosporiales</taxon>
        <taxon>Cladosporiaceae</taxon>
        <taxon>Cryoendolithus</taxon>
    </lineage>
</organism>
<feature type="domain" description="C2H2-type" evidence="3">
    <location>
        <begin position="94"/>
        <end position="123"/>
    </location>
</feature>
<dbReference type="Proteomes" id="UP000192596">
    <property type="component" value="Unassembled WGS sequence"/>
</dbReference>
<evidence type="ECO:0000256" key="2">
    <source>
        <dbReference type="SAM" id="MobiDB-lite"/>
    </source>
</evidence>
<accession>A0A1V8STH2</accession>
<dbReference type="EMBL" id="NAJO01000027">
    <property type="protein sequence ID" value="OQO02497.1"/>
    <property type="molecule type" value="Genomic_DNA"/>
</dbReference>